<gene>
    <name evidence="3" type="ORF">AACH06_24220</name>
</gene>
<keyword evidence="1" id="KW-0175">Coiled coil</keyword>
<reference evidence="3 4" key="1">
    <citation type="submission" date="2024-04" db="EMBL/GenBank/DDBJ databases">
        <title>Novel species of the genus Ideonella isolated from streams.</title>
        <authorList>
            <person name="Lu H."/>
        </authorList>
    </citation>
    <scope>NUCLEOTIDE SEQUENCE [LARGE SCALE GENOMIC DNA]</scope>
    <source>
        <strain evidence="3 4">DXS29W</strain>
    </source>
</reference>
<dbReference type="InterPro" id="IPR021485">
    <property type="entry name" value="DUF3138"/>
</dbReference>
<dbReference type="RefSeq" id="WP_341428366.1">
    <property type="nucleotide sequence ID" value="NZ_JBBUTG010000023.1"/>
</dbReference>
<accession>A0ABU9BZT6</accession>
<evidence type="ECO:0000256" key="1">
    <source>
        <dbReference type="SAM" id="Coils"/>
    </source>
</evidence>
<dbReference type="Proteomes" id="UP001371218">
    <property type="component" value="Unassembled WGS sequence"/>
</dbReference>
<protein>
    <submittedName>
        <fullName evidence="3">DUF3138 family protein</fullName>
    </submittedName>
</protein>
<keyword evidence="4" id="KW-1185">Reference proteome</keyword>
<feature type="chain" id="PRO_5046827780" evidence="2">
    <location>
        <begin position="24"/>
        <end position="457"/>
    </location>
</feature>
<dbReference type="SUPFAM" id="SSF56935">
    <property type="entry name" value="Porins"/>
    <property type="match status" value="1"/>
</dbReference>
<evidence type="ECO:0000313" key="3">
    <source>
        <dbReference type="EMBL" id="MEK8033943.1"/>
    </source>
</evidence>
<dbReference type="EMBL" id="JBBUTG010000023">
    <property type="protein sequence ID" value="MEK8033943.1"/>
    <property type="molecule type" value="Genomic_DNA"/>
</dbReference>
<feature type="coiled-coil region" evidence="1">
    <location>
        <begin position="19"/>
        <end position="53"/>
    </location>
</feature>
<name>A0ABU9BZT6_9BURK</name>
<organism evidence="3 4">
    <name type="scientific">Ideonella lacteola</name>
    <dbReference type="NCBI Taxonomy" id="2984193"/>
    <lineage>
        <taxon>Bacteria</taxon>
        <taxon>Pseudomonadati</taxon>
        <taxon>Pseudomonadota</taxon>
        <taxon>Betaproteobacteria</taxon>
        <taxon>Burkholderiales</taxon>
        <taxon>Sphaerotilaceae</taxon>
        <taxon>Ideonella</taxon>
    </lineage>
</organism>
<evidence type="ECO:0000256" key="2">
    <source>
        <dbReference type="SAM" id="SignalP"/>
    </source>
</evidence>
<sequence length="457" mass="50038">MKNIRLTALSAALLASFAAPALAQSNEELLKELKALRARVEELEKKVAAQPQQPAAAKPAEGTWGMTPEQVQDFNRIAVKTEALEDVLESQGFKGLKVSGFIEPVFIYNQHQHRAGFQFLNQQSDGYAYDTSFMGSATIDFLKETEGGTLWHLTLTPNRGVGAGIDGASIVQEASVSVPLGSLQTRLIAGQIPDWSGYEYQQPTLNPFTTHNLLYDFTLPFGYTGVGLDIKDGKWWWRTAIANVNAPIRQANEKSPVWALRVDYAKGEFAGWGFASLVGKSPNFNTGYNTMAYLAEVDGYFIRGDWALQGQLSLGKQKDGAITPGADGNWRDSQWVGLSGLAGYMFTPRLQGLVRADYIKNDKNGGGLFTYNGYYDPDNGSYNDGRNGIGPDPSGDLDRGANRYALTVGMKYVFNKATTMKLEYRLDGADRAVFEDTKDGSFKKNNSLLGASMVVAF</sequence>
<proteinExistence type="predicted"/>
<feature type="signal peptide" evidence="2">
    <location>
        <begin position="1"/>
        <end position="23"/>
    </location>
</feature>
<comment type="caution">
    <text evidence="3">The sequence shown here is derived from an EMBL/GenBank/DDBJ whole genome shotgun (WGS) entry which is preliminary data.</text>
</comment>
<evidence type="ECO:0000313" key="4">
    <source>
        <dbReference type="Proteomes" id="UP001371218"/>
    </source>
</evidence>
<keyword evidence="2" id="KW-0732">Signal</keyword>
<dbReference type="Pfam" id="PF11336">
    <property type="entry name" value="DUF3138"/>
    <property type="match status" value="2"/>
</dbReference>